<reference evidence="8 9" key="1">
    <citation type="journal article" date="2018" name="Appl. Environ. Microbiol.">
        <title>Antimicrobial susceptibility testing and tentative epidemiological cut-off values of five Bacillus species relevant for use as animal feed additives or for plant protection.</title>
        <authorList>
            <person name="Agerso Y."/>
            <person name="Stuer-Lauridsen B."/>
            <person name="Bjerre K."/>
            <person name="Jensen M.G."/>
            <person name="Johansen E."/>
            <person name="Bennedsen M."/>
            <person name="Brockmann E."/>
            <person name="Nielsen B."/>
        </authorList>
    </citation>
    <scope>NUCLEOTIDE SEQUENCE [LARGE SCALE GENOMIC DNA]</scope>
    <source>
        <strain evidence="8 9">CHCC20162</strain>
    </source>
</reference>
<evidence type="ECO:0000256" key="5">
    <source>
        <dbReference type="SAM" id="MobiDB-lite"/>
    </source>
</evidence>
<feature type="region of interest" description="Disordered" evidence="5">
    <location>
        <begin position="1"/>
        <end position="24"/>
    </location>
</feature>
<dbReference type="InterPro" id="IPR011010">
    <property type="entry name" value="DNA_brk_join_enz"/>
</dbReference>
<dbReference type="InterPro" id="IPR002104">
    <property type="entry name" value="Integrase_catalytic"/>
</dbReference>
<evidence type="ECO:0000313" key="9">
    <source>
        <dbReference type="Proteomes" id="UP000256519"/>
    </source>
</evidence>
<proteinExistence type="inferred from homology"/>
<organism evidence="8 9">
    <name type="scientific">Priestia megaterium</name>
    <name type="common">Bacillus megaterium</name>
    <dbReference type="NCBI Taxonomy" id="1404"/>
    <lineage>
        <taxon>Bacteria</taxon>
        <taxon>Bacillati</taxon>
        <taxon>Bacillota</taxon>
        <taxon>Bacilli</taxon>
        <taxon>Bacillales</taxon>
        <taxon>Bacillaceae</taxon>
        <taxon>Priestia</taxon>
    </lineage>
</organism>
<dbReference type="InterPro" id="IPR013762">
    <property type="entry name" value="Integrase-like_cat_sf"/>
</dbReference>
<dbReference type="AlphaFoldDB" id="A0A3D8WXX9"/>
<evidence type="ECO:0000259" key="6">
    <source>
        <dbReference type="PROSITE" id="PS51898"/>
    </source>
</evidence>
<dbReference type="Pfam" id="PF00589">
    <property type="entry name" value="Phage_integrase"/>
    <property type="match status" value="1"/>
</dbReference>
<feature type="domain" description="Core-binding (CB)" evidence="7">
    <location>
        <begin position="30"/>
        <end position="134"/>
    </location>
</feature>
<evidence type="ECO:0000256" key="4">
    <source>
        <dbReference type="PROSITE-ProRule" id="PRU01248"/>
    </source>
</evidence>
<protein>
    <submittedName>
        <fullName evidence="8">Integrase</fullName>
    </submittedName>
</protein>
<evidence type="ECO:0000256" key="3">
    <source>
        <dbReference type="ARBA" id="ARBA00023172"/>
    </source>
</evidence>
<dbReference type="GO" id="GO:0015074">
    <property type="term" value="P:DNA integration"/>
    <property type="evidence" value="ECO:0007669"/>
    <property type="project" value="InterPro"/>
</dbReference>
<feature type="domain" description="Tyr recombinase" evidence="6">
    <location>
        <begin position="155"/>
        <end position="342"/>
    </location>
</feature>
<comment type="caution">
    <text evidence="8">The sequence shown here is derived from an EMBL/GenBank/DDBJ whole genome shotgun (WGS) entry which is preliminary data.</text>
</comment>
<dbReference type="PROSITE" id="PS51900">
    <property type="entry name" value="CB"/>
    <property type="match status" value="1"/>
</dbReference>
<name>A0A3D8WXX9_PRIMG</name>
<accession>A0A3D8WXX9</accession>
<evidence type="ECO:0000259" key="7">
    <source>
        <dbReference type="PROSITE" id="PS51900"/>
    </source>
</evidence>
<dbReference type="PANTHER" id="PTHR30349">
    <property type="entry name" value="PHAGE INTEGRASE-RELATED"/>
    <property type="match status" value="1"/>
</dbReference>
<dbReference type="Gene3D" id="1.10.443.10">
    <property type="entry name" value="Intergrase catalytic core"/>
    <property type="match status" value="1"/>
</dbReference>
<keyword evidence="3" id="KW-0233">DNA recombination</keyword>
<dbReference type="Proteomes" id="UP000256519">
    <property type="component" value="Unassembled WGS sequence"/>
</dbReference>
<dbReference type="InterPro" id="IPR010998">
    <property type="entry name" value="Integrase_recombinase_N"/>
</dbReference>
<feature type="compositionally biased region" description="Basic residues" evidence="5">
    <location>
        <begin position="13"/>
        <end position="23"/>
    </location>
</feature>
<dbReference type="GO" id="GO:0006310">
    <property type="term" value="P:DNA recombination"/>
    <property type="evidence" value="ECO:0007669"/>
    <property type="project" value="UniProtKB-KW"/>
</dbReference>
<dbReference type="Gene3D" id="1.10.150.130">
    <property type="match status" value="1"/>
</dbReference>
<evidence type="ECO:0000256" key="2">
    <source>
        <dbReference type="ARBA" id="ARBA00023125"/>
    </source>
</evidence>
<dbReference type="InterPro" id="IPR044068">
    <property type="entry name" value="CB"/>
</dbReference>
<sequence>MPSFNYFEEKPTVKKRQPHKRKPDKVIKQDSMKVIFEKFIEFKIAQNLRPPSLNKFIVLFKSLEAFHETRSEQTLYVDSITTDFISEYVYWLKNECVKFENNKHVPDRMKTVGLADSSISTRVRSLKTFINWCVKKDLLQRNPFDRYEGFKQNAHEIDVLTRSELNNLLKVTKAHSNKSFKHFRDYVLLHLLIDGMLRITEALLLSPEDIDHVNRTILIRSANAKSRKSRLIPLSNKTYRLLNQLLQENEAFEGETDDLVFLSLSGRMLDKHNVLRDFKRYAKEAGIKKRFYLHLIRHSVATEYLRSAGDIESLRKILGHSDTRTVQIYLHMADSTVQERHANHGFFSGNNSTNRKRNNKRL</sequence>
<keyword evidence="2 4" id="KW-0238">DNA-binding</keyword>
<comment type="similarity">
    <text evidence="1">Belongs to the 'phage' integrase family.</text>
</comment>
<dbReference type="SUPFAM" id="SSF56349">
    <property type="entry name" value="DNA breaking-rejoining enzymes"/>
    <property type="match status" value="1"/>
</dbReference>
<evidence type="ECO:0000313" key="8">
    <source>
        <dbReference type="EMBL" id="RDZ11516.1"/>
    </source>
</evidence>
<dbReference type="PROSITE" id="PS51898">
    <property type="entry name" value="TYR_RECOMBINASE"/>
    <property type="match status" value="1"/>
</dbReference>
<dbReference type="PANTHER" id="PTHR30349:SF41">
    <property type="entry name" value="INTEGRASE_RECOMBINASE PROTEIN MJ0367-RELATED"/>
    <property type="match status" value="1"/>
</dbReference>
<dbReference type="CDD" id="cd00397">
    <property type="entry name" value="DNA_BRE_C"/>
    <property type="match status" value="1"/>
</dbReference>
<dbReference type="Pfam" id="PF13102">
    <property type="entry name" value="Phage_int_SAM_5"/>
    <property type="match status" value="1"/>
</dbReference>
<dbReference type="InterPro" id="IPR025269">
    <property type="entry name" value="SAM-like_dom"/>
</dbReference>
<dbReference type="EMBL" id="PQWM01000028">
    <property type="protein sequence ID" value="RDZ11516.1"/>
    <property type="molecule type" value="Genomic_DNA"/>
</dbReference>
<evidence type="ECO:0000256" key="1">
    <source>
        <dbReference type="ARBA" id="ARBA00008857"/>
    </source>
</evidence>
<gene>
    <name evidence="8" type="ORF">C3744_20865</name>
</gene>
<dbReference type="GO" id="GO:0003677">
    <property type="term" value="F:DNA binding"/>
    <property type="evidence" value="ECO:0007669"/>
    <property type="project" value="UniProtKB-UniRule"/>
</dbReference>
<dbReference type="InterPro" id="IPR050090">
    <property type="entry name" value="Tyrosine_recombinase_XerCD"/>
</dbReference>
<dbReference type="RefSeq" id="WP_116076658.1">
    <property type="nucleotide sequence ID" value="NZ_CP187630.1"/>
</dbReference>
<feature type="region of interest" description="Disordered" evidence="5">
    <location>
        <begin position="341"/>
        <end position="362"/>
    </location>
</feature>